<organism evidence="1 2">
    <name type="scientific">Persea americana</name>
    <name type="common">Avocado</name>
    <dbReference type="NCBI Taxonomy" id="3435"/>
    <lineage>
        <taxon>Eukaryota</taxon>
        <taxon>Viridiplantae</taxon>
        <taxon>Streptophyta</taxon>
        <taxon>Embryophyta</taxon>
        <taxon>Tracheophyta</taxon>
        <taxon>Spermatophyta</taxon>
        <taxon>Magnoliopsida</taxon>
        <taxon>Magnoliidae</taxon>
        <taxon>Laurales</taxon>
        <taxon>Lauraceae</taxon>
        <taxon>Persea</taxon>
    </lineage>
</organism>
<name>A0ACC2M2Y5_PERAE</name>
<protein>
    <submittedName>
        <fullName evidence="1">Uncharacterized protein</fullName>
    </submittedName>
</protein>
<reference evidence="1 2" key="1">
    <citation type="journal article" date="2022" name="Hortic Res">
        <title>A haplotype resolved chromosomal level avocado genome allows analysis of novel avocado genes.</title>
        <authorList>
            <person name="Nath O."/>
            <person name="Fletcher S.J."/>
            <person name="Hayward A."/>
            <person name="Shaw L.M."/>
            <person name="Masouleh A.K."/>
            <person name="Furtado A."/>
            <person name="Henry R.J."/>
            <person name="Mitter N."/>
        </authorList>
    </citation>
    <scope>NUCLEOTIDE SEQUENCE [LARGE SCALE GENOMIC DNA]</scope>
    <source>
        <strain evidence="2">cv. Hass</strain>
    </source>
</reference>
<proteinExistence type="predicted"/>
<accession>A0ACC2M2Y5</accession>
<evidence type="ECO:0000313" key="1">
    <source>
        <dbReference type="EMBL" id="KAJ8639975.1"/>
    </source>
</evidence>
<gene>
    <name evidence="1" type="ORF">MRB53_016669</name>
</gene>
<evidence type="ECO:0000313" key="2">
    <source>
        <dbReference type="Proteomes" id="UP001234297"/>
    </source>
</evidence>
<dbReference type="EMBL" id="CM056813">
    <property type="protein sequence ID" value="KAJ8639975.1"/>
    <property type="molecule type" value="Genomic_DNA"/>
</dbReference>
<sequence length="165" mass="17601">MPIPASIEMQGNARDEASTIINDGGPGQLPTFPSNALVNLADSREVTVTSEVNTEKVGNQGLSSASLLEVVDPKVTLPKPIVSVSVDNTSMATLESNHENPILSLPRDIVHNILEIIRALVVDLANPFSALEHCSVIEAIFSYSLLKNLMEATKNTLDPGALFVN</sequence>
<dbReference type="Proteomes" id="UP001234297">
    <property type="component" value="Chromosome 5"/>
</dbReference>
<comment type="caution">
    <text evidence="1">The sequence shown here is derived from an EMBL/GenBank/DDBJ whole genome shotgun (WGS) entry which is preliminary data.</text>
</comment>
<keyword evidence="2" id="KW-1185">Reference proteome</keyword>